<organism evidence="1 2">
    <name type="scientific">Clostridium cibarium</name>
    <dbReference type="NCBI Taxonomy" id="2762247"/>
    <lineage>
        <taxon>Bacteria</taxon>
        <taxon>Bacillati</taxon>
        <taxon>Bacillota</taxon>
        <taxon>Clostridia</taxon>
        <taxon>Eubacteriales</taxon>
        <taxon>Clostridiaceae</taxon>
        <taxon>Clostridium</taxon>
    </lineage>
</organism>
<accession>A0ABR8PNS7</accession>
<dbReference type="Proteomes" id="UP000627781">
    <property type="component" value="Unassembled WGS sequence"/>
</dbReference>
<reference evidence="1 2" key="1">
    <citation type="submission" date="2020-08" db="EMBL/GenBank/DDBJ databases">
        <title>A Genomic Blueprint of the Chicken Gut Microbiome.</title>
        <authorList>
            <person name="Gilroy R."/>
            <person name="Ravi A."/>
            <person name="Getino M."/>
            <person name="Pursley I."/>
            <person name="Horton D.L."/>
            <person name="Alikhan N.-F."/>
            <person name="Baker D."/>
            <person name="Gharbi K."/>
            <person name="Hall N."/>
            <person name="Watson M."/>
            <person name="Adriaenssens E.M."/>
            <person name="Foster-Nyarko E."/>
            <person name="Jarju S."/>
            <person name="Secka A."/>
            <person name="Antonio M."/>
            <person name="Oren A."/>
            <person name="Chaudhuri R."/>
            <person name="La Ragione R.M."/>
            <person name="Hildebrand F."/>
            <person name="Pallen M.J."/>
        </authorList>
    </citation>
    <scope>NUCLEOTIDE SEQUENCE [LARGE SCALE GENOMIC DNA]</scope>
    <source>
        <strain evidence="1 2">Sa3CVN1</strain>
    </source>
</reference>
<dbReference type="Pfam" id="PF19610">
    <property type="entry name" value="DUF6115"/>
    <property type="match status" value="1"/>
</dbReference>
<dbReference type="RefSeq" id="WP_143314720.1">
    <property type="nucleotide sequence ID" value="NZ_JACSRA010000001.1"/>
</dbReference>
<proteinExistence type="predicted"/>
<comment type="caution">
    <text evidence="1">The sequence shown here is derived from an EMBL/GenBank/DDBJ whole genome shotgun (WGS) entry which is preliminary data.</text>
</comment>
<dbReference type="EMBL" id="JACSRA010000001">
    <property type="protein sequence ID" value="MBD7909826.1"/>
    <property type="molecule type" value="Genomic_DNA"/>
</dbReference>
<sequence length="149" mass="16992">MPIILIVIGIILIFLNYKAIKKGENSFGNVLKYKEEDVSDLEIKIGEVRKDMAESLLEIQQDILELKNSYKVDDNDSVKEIDEDKEELKKDEKAYLLGSDEGVINNITEKSKTERIKELLEMGLSEDEICEKLSLGKGEVLLVRGLFKK</sequence>
<evidence type="ECO:0000313" key="1">
    <source>
        <dbReference type="EMBL" id="MBD7909826.1"/>
    </source>
</evidence>
<protein>
    <submittedName>
        <fullName evidence="1">Uncharacterized protein</fullName>
    </submittedName>
</protein>
<dbReference type="InterPro" id="IPR046118">
    <property type="entry name" value="DUF6115"/>
</dbReference>
<keyword evidence="2" id="KW-1185">Reference proteome</keyword>
<evidence type="ECO:0000313" key="2">
    <source>
        <dbReference type="Proteomes" id="UP000627781"/>
    </source>
</evidence>
<gene>
    <name evidence="1" type="ORF">H9661_00525</name>
</gene>
<name>A0ABR8PNS7_9CLOT</name>